<evidence type="ECO:0000313" key="3">
    <source>
        <dbReference type="Proteomes" id="UP000507222"/>
    </source>
</evidence>
<dbReference type="SUPFAM" id="SSF54495">
    <property type="entry name" value="UBC-like"/>
    <property type="match status" value="1"/>
</dbReference>
<dbReference type="Gene3D" id="3.10.110.10">
    <property type="entry name" value="Ubiquitin Conjugating Enzyme"/>
    <property type="match status" value="1"/>
</dbReference>
<gene>
    <name evidence="2" type="ORF">CURHAP_LOCUS47622</name>
</gene>
<dbReference type="Proteomes" id="UP000507222">
    <property type="component" value="Unassembled WGS sequence"/>
</dbReference>
<proteinExistence type="predicted"/>
<dbReference type="InterPro" id="IPR050113">
    <property type="entry name" value="Ub_conjugating_enzyme"/>
</dbReference>
<dbReference type="AlphaFoldDB" id="A0A6J5VTF9"/>
<accession>A0A6J5VTF9</accession>
<reference evidence="2 3" key="1">
    <citation type="submission" date="2020-05" db="EMBL/GenBank/DDBJ databases">
        <authorList>
            <person name="Campoy J."/>
            <person name="Schneeberger K."/>
            <person name="Spophaly S."/>
        </authorList>
    </citation>
    <scope>NUCLEOTIDE SEQUENCE [LARGE SCALE GENOMIC DNA]</scope>
    <source>
        <strain evidence="2">PruArmRojPasFocal</strain>
    </source>
</reference>
<evidence type="ECO:0000259" key="1">
    <source>
        <dbReference type="PROSITE" id="PS50127"/>
    </source>
</evidence>
<name>A0A6J5VTF9_PRUAR</name>
<dbReference type="PROSITE" id="PS50127">
    <property type="entry name" value="UBC_2"/>
    <property type="match status" value="1"/>
</dbReference>
<dbReference type="InterPro" id="IPR000608">
    <property type="entry name" value="UBC"/>
</dbReference>
<evidence type="ECO:0000313" key="2">
    <source>
        <dbReference type="EMBL" id="CAB4289188.1"/>
    </source>
</evidence>
<sequence length="228" mass="24698">MELDRNRALKRIREEYREIESNPSDDFMCGQLEREEFQFQWQFAVRGAKGTEFEGGIYHGRVLFPGEYPSKPPSIIPLTENGRFKTHTEICLSKEERLALAIKSRAAATKDSPFDFERQKLIDQIHKYMLSKAPAVPFPSNGTGSGAVVYNVPNGTGGGAVVYNFSNGTGGGAAVYNFSNGTGGNVIGNAFQATNSDRVGILGSMNEATVGILGSMDEAFIRGGGPLC</sequence>
<protein>
    <recommendedName>
        <fullName evidence="1">UBC core domain-containing protein</fullName>
    </recommendedName>
</protein>
<dbReference type="PANTHER" id="PTHR24067">
    <property type="entry name" value="UBIQUITIN-CONJUGATING ENZYME E2"/>
    <property type="match status" value="1"/>
</dbReference>
<dbReference type="EMBL" id="CAEKDK010000008">
    <property type="protein sequence ID" value="CAB4289188.1"/>
    <property type="molecule type" value="Genomic_DNA"/>
</dbReference>
<organism evidence="2 3">
    <name type="scientific">Prunus armeniaca</name>
    <name type="common">Apricot</name>
    <name type="synonym">Armeniaca vulgaris</name>
    <dbReference type="NCBI Taxonomy" id="36596"/>
    <lineage>
        <taxon>Eukaryota</taxon>
        <taxon>Viridiplantae</taxon>
        <taxon>Streptophyta</taxon>
        <taxon>Embryophyta</taxon>
        <taxon>Tracheophyta</taxon>
        <taxon>Spermatophyta</taxon>
        <taxon>Magnoliopsida</taxon>
        <taxon>eudicotyledons</taxon>
        <taxon>Gunneridae</taxon>
        <taxon>Pentapetalae</taxon>
        <taxon>rosids</taxon>
        <taxon>fabids</taxon>
        <taxon>Rosales</taxon>
        <taxon>Rosaceae</taxon>
        <taxon>Amygdaloideae</taxon>
        <taxon>Amygdaleae</taxon>
        <taxon>Prunus</taxon>
    </lineage>
</organism>
<dbReference type="InterPro" id="IPR016135">
    <property type="entry name" value="UBQ-conjugating_enzyme/RWD"/>
</dbReference>
<dbReference type="Pfam" id="PF00179">
    <property type="entry name" value="UQ_con"/>
    <property type="match status" value="1"/>
</dbReference>
<feature type="domain" description="UBC core" evidence="1">
    <location>
        <begin position="7"/>
        <end position="93"/>
    </location>
</feature>